<evidence type="ECO:0000313" key="2">
    <source>
        <dbReference type="Proteomes" id="UP000308092"/>
    </source>
</evidence>
<evidence type="ECO:0000313" key="1">
    <source>
        <dbReference type="EMBL" id="THC94489.1"/>
    </source>
</evidence>
<gene>
    <name evidence="1" type="ORF">EYZ11_006012</name>
</gene>
<comment type="caution">
    <text evidence="1">The sequence shown here is derived from an EMBL/GenBank/DDBJ whole genome shotgun (WGS) entry which is preliminary data.</text>
</comment>
<reference evidence="1 2" key="1">
    <citation type="submission" date="2019-03" db="EMBL/GenBank/DDBJ databases">
        <title>The genome sequence of a newly discovered highly antifungal drug resistant Aspergillus species, Aspergillus tanneri NIH 1004.</title>
        <authorList>
            <person name="Mounaud S."/>
            <person name="Singh I."/>
            <person name="Joardar V."/>
            <person name="Pakala S."/>
            <person name="Pakala S."/>
            <person name="Venepally P."/>
            <person name="Hoover J."/>
            <person name="Nierman W."/>
            <person name="Chung J."/>
            <person name="Losada L."/>
        </authorList>
    </citation>
    <scope>NUCLEOTIDE SEQUENCE [LARGE SCALE GENOMIC DNA]</scope>
    <source>
        <strain evidence="1 2">NIH1004</strain>
    </source>
</reference>
<dbReference type="Proteomes" id="UP000308092">
    <property type="component" value="Unassembled WGS sequence"/>
</dbReference>
<sequence>MTTLIPRDPYSKEELEKLYPRDLKLQLVQVFLRHGLVPSRRMIQMAASNQDLSSWNGFQWRRKMEAFGDNDASVVAVGATGDTEGIWQV</sequence>
<dbReference type="STRING" id="1220188.A0A4S3JGH5"/>
<dbReference type="EMBL" id="SOSA01000204">
    <property type="protein sequence ID" value="THC94489.1"/>
    <property type="molecule type" value="Genomic_DNA"/>
</dbReference>
<dbReference type="AlphaFoldDB" id="A0A4S3JGH5"/>
<organism evidence="1 2">
    <name type="scientific">Aspergillus tanneri</name>
    <dbReference type="NCBI Taxonomy" id="1220188"/>
    <lineage>
        <taxon>Eukaryota</taxon>
        <taxon>Fungi</taxon>
        <taxon>Dikarya</taxon>
        <taxon>Ascomycota</taxon>
        <taxon>Pezizomycotina</taxon>
        <taxon>Eurotiomycetes</taxon>
        <taxon>Eurotiomycetidae</taxon>
        <taxon>Eurotiales</taxon>
        <taxon>Aspergillaceae</taxon>
        <taxon>Aspergillus</taxon>
        <taxon>Aspergillus subgen. Circumdati</taxon>
    </lineage>
</organism>
<keyword evidence="2" id="KW-1185">Reference proteome</keyword>
<proteinExistence type="predicted"/>
<dbReference type="VEuPathDB" id="FungiDB:EYZ11_006012"/>
<protein>
    <submittedName>
        <fullName evidence="1">Uncharacterized protein</fullName>
    </submittedName>
</protein>
<accession>A0A4S3JGH5</accession>
<name>A0A4S3JGH5_9EURO</name>